<dbReference type="Proteomes" id="UP000198614">
    <property type="component" value="Unassembled WGS sequence"/>
</dbReference>
<sequence>MGHRSLDVTFKIYRPPMPGSIGTAAKMLDLALGK</sequence>
<accession>A0A1G7WUP1</accession>
<gene>
    <name evidence="1" type="ORF">SAMN05216260_12843</name>
</gene>
<reference evidence="1 2" key="1">
    <citation type="submission" date="2016-10" db="EMBL/GenBank/DDBJ databases">
        <authorList>
            <person name="de Groot N.N."/>
        </authorList>
    </citation>
    <scope>NUCLEOTIDE SEQUENCE [LARGE SCALE GENOMIC DNA]</scope>
    <source>
        <strain evidence="1 2">CGMCC 4.1859</strain>
    </source>
</reference>
<organism evidence="1 2">
    <name type="scientific">Streptomyces griseoaurantiacus</name>
    <dbReference type="NCBI Taxonomy" id="68213"/>
    <lineage>
        <taxon>Bacteria</taxon>
        <taxon>Bacillati</taxon>
        <taxon>Actinomycetota</taxon>
        <taxon>Actinomycetes</taxon>
        <taxon>Kitasatosporales</taxon>
        <taxon>Streptomycetaceae</taxon>
        <taxon>Streptomyces</taxon>
        <taxon>Streptomyces aurantiacus group</taxon>
    </lineage>
</organism>
<evidence type="ECO:0000313" key="2">
    <source>
        <dbReference type="Proteomes" id="UP000198614"/>
    </source>
</evidence>
<name>A0A1G7WUP1_9ACTN</name>
<protein>
    <recommendedName>
        <fullName evidence="3">Integrase</fullName>
    </recommendedName>
</protein>
<dbReference type="EMBL" id="FNAX01000028">
    <property type="protein sequence ID" value="SDG75010.1"/>
    <property type="molecule type" value="Genomic_DNA"/>
</dbReference>
<evidence type="ECO:0000313" key="1">
    <source>
        <dbReference type="EMBL" id="SDG75010.1"/>
    </source>
</evidence>
<dbReference type="AlphaFoldDB" id="A0A1G7WUP1"/>
<evidence type="ECO:0008006" key="3">
    <source>
        <dbReference type="Google" id="ProtNLM"/>
    </source>
</evidence>
<proteinExistence type="predicted"/>